<keyword evidence="2" id="KW-1185">Reference proteome</keyword>
<reference evidence="1 2" key="1">
    <citation type="submission" date="2017-04" db="EMBL/GenBank/DDBJ databases">
        <authorList>
            <person name="Afonso C.L."/>
            <person name="Miller P.J."/>
            <person name="Scott M.A."/>
            <person name="Spackman E."/>
            <person name="Goraichik I."/>
            <person name="Dimitrov K.M."/>
            <person name="Suarez D.L."/>
            <person name="Swayne D.E."/>
        </authorList>
    </citation>
    <scope>NUCLEOTIDE SEQUENCE [LARGE SCALE GENOMIC DNA]</scope>
    <source>
        <strain evidence="1 2">DSM 5090</strain>
    </source>
</reference>
<gene>
    <name evidence="1" type="ORF">SAMN04488500_106297</name>
</gene>
<proteinExistence type="predicted"/>
<accession>A0A1W2B3R9</accession>
<organism evidence="1 2">
    <name type="scientific">Sporomusa malonica</name>
    <dbReference type="NCBI Taxonomy" id="112901"/>
    <lineage>
        <taxon>Bacteria</taxon>
        <taxon>Bacillati</taxon>
        <taxon>Bacillota</taxon>
        <taxon>Negativicutes</taxon>
        <taxon>Selenomonadales</taxon>
        <taxon>Sporomusaceae</taxon>
        <taxon>Sporomusa</taxon>
    </lineage>
</organism>
<dbReference type="Proteomes" id="UP000192738">
    <property type="component" value="Unassembled WGS sequence"/>
</dbReference>
<name>A0A1W2B3R9_9FIRM</name>
<evidence type="ECO:0000313" key="1">
    <source>
        <dbReference type="EMBL" id="SMC67440.1"/>
    </source>
</evidence>
<sequence>MITGIAITLLVFVIFLTLVITVETYFEKNLSFFTSFWHPHRKSAPDHRR</sequence>
<dbReference type="EMBL" id="FWXI01000006">
    <property type="protein sequence ID" value="SMC67440.1"/>
    <property type="molecule type" value="Genomic_DNA"/>
</dbReference>
<dbReference type="AlphaFoldDB" id="A0A1W2B3R9"/>
<evidence type="ECO:0000313" key="2">
    <source>
        <dbReference type="Proteomes" id="UP000192738"/>
    </source>
</evidence>
<protein>
    <submittedName>
        <fullName evidence="1">Uncharacterized protein</fullName>
    </submittedName>
</protein>
<dbReference type="STRING" id="112901.SAMN04488500_106297"/>